<dbReference type="GO" id="GO:0005802">
    <property type="term" value="C:trans-Golgi network"/>
    <property type="evidence" value="ECO:0007669"/>
    <property type="project" value="TreeGrafter"/>
</dbReference>
<organism evidence="9 10">
    <name type="scientific">Euplotes crassus</name>
    <dbReference type="NCBI Taxonomy" id="5936"/>
    <lineage>
        <taxon>Eukaryota</taxon>
        <taxon>Sar</taxon>
        <taxon>Alveolata</taxon>
        <taxon>Ciliophora</taxon>
        <taxon>Intramacronucleata</taxon>
        <taxon>Spirotrichea</taxon>
        <taxon>Hypotrichia</taxon>
        <taxon>Euplotida</taxon>
        <taxon>Euplotidae</taxon>
        <taxon>Moneuplotes</taxon>
    </lineage>
</organism>
<feature type="domain" description="Yip1" evidence="8">
    <location>
        <begin position="82"/>
        <end position="218"/>
    </location>
</feature>
<evidence type="ECO:0000313" key="9">
    <source>
        <dbReference type="EMBL" id="CAI2380321.1"/>
    </source>
</evidence>
<evidence type="ECO:0000256" key="1">
    <source>
        <dbReference type="ARBA" id="ARBA00004141"/>
    </source>
</evidence>
<comment type="subcellular location">
    <subcellularLocation>
        <location evidence="6">Golgi apparatus membrane</location>
        <topology evidence="6">Multi-pass membrane protein</topology>
    </subcellularLocation>
    <subcellularLocation>
        <location evidence="1">Membrane</location>
        <topology evidence="1">Multi-pass membrane protein</topology>
    </subcellularLocation>
</comment>
<evidence type="ECO:0000256" key="3">
    <source>
        <dbReference type="ARBA" id="ARBA00022692"/>
    </source>
</evidence>
<dbReference type="GO" id="GO:0006888">
    <property type="term" value="P:endoplasmic reticulum to Golgi vesicle-mediated transport"/>
    <property type="evidence" value="ECO:0007669"/>
    <property type="project" value="InterPro"/>
</dbReference>
<feature type="transmembrane region" description="Helical" evidence="6">
    <location>
        <begin position="112"/>
        <end position="130"/>
    </location>
</feature>
<evidence type="ECO:0000313" key="10">
    <source>
        <dbReference type="Proteomes" id="UP001295684"/>
    </source>
</evidence>
<dbReference type="EMBL" id="CAMPGE010022272">
    <property type="protein sequence ID" value="CAI2380321.1"/>
    <property type="molecule type" value="Genomic_DNA"/>
</dbReference>
<evidence type="ECO:0000256" key="7">
    <source>
        <dbReference type="SAM" id="MobiDB-lite"/>
    </source>
</evidence>
<keyword evidence="3 6" id="KW-0812">Transmembrane</keyword>
<dbReference type="InterPro" id="IPR006977">
    <property type="entry name" value="Yip1_dom"/>
</dbReference>
<comment type="similarity">
    <text evidence="2 6">Belongs to the YIP1 family.</text>
</comment>
<reference evidence="9" key="1">
    <citation type="submission" date="2023-07" db="EMBL/GenBank/DDBJ databases">
        <authorList>
            <consortium name="AG Swart"/>
            <person name="Singh M."/>
            <person name="Singh A."/>
            <person name="Seah K."/>
            <person name="Emmerich C."/>
        </authorList>
    </citation>
    <scope>NUCLEOTIDE SEQUENCE</scope>
    <source>
        <strain evidence="9">DP1</strain>
    </source>
</reference>
<name>A0AAD1XW11_EUPCR</name>
<feature type="region of interest" description="Disordered" evidence="7">
    <location>
        <begin position="15"/>
        <end position="40"/>
    </location>
</feature>
<keyword evidence="5 6" id="KW-0472">Membrane</keyword>
<keyword evidence="4 6" id="KW-1133">Transmembrane helix</keyword>
<feature type="transmembrane region" description="Helical" evidence="6">
    <location>
        <begin position="87"/>
        <end position="106"/>
    </location>
</feature>
<feature type="compositionally biased region" description="Basic and acidic residues" evidence="7">
    <location>
        <begin position="27"/>
        <end position="40"/>
    </location>
</feature>
<feature type="compositionally biased region" description="Polar residues" evidence="7">
    <location>
        <begin position="15"/>
        <end position="25"/>
    </location>
</feature>
<feature type="transmembrane region" description="Helical" evidence="6">
    <location>
        <begin position="204"/>
        <end position="221"/>
    </location>
</feature>
<accession>A0AAD1XW11</accession>
<proteinExistence type="inferred from homology"/>
<dbReference type="PANTHER" id="PTHR21236">
    <property type="entry name" value="GOLGI MEMBRANE PROTEIN YIP1"/>
    <property type="match status" value="1"/>
</dbReference>
<evidence type="ECO:0000256" key="5">
    <source>
        <dbReference type="ARBA" id="ARBA00023136"/>
    </source>
</evidence>
<feature type="transmembrane region" description="Helical" evidence="6">
    <location>
        <begin position="171"/>
        <end position="192"/>
    </location>
</feature>
<protein>
    <recommendedName>
        <fullName evidence="6">Protein YIPF</fullName>
    </recommendedName>
</protein>
<dbReference type="Proteomes" id="UP001295684">
    <property type="component" value="Unassembled WGS sequence"/>
</dbReference>
<dbReference type="Pfam" id="PF04893">
    <property type="entry name" value="Yip1"/>
    <property type="match status" value="1"/>
</dbReference>
<dbReference type="GO" id="GO:0000139">
    <property type="term" value="C:Golgi membrane"/>
    <property type="evidence" value="ECO:0007669"/>
    <property type="project" value="UniProtKB-SubCell"/>
</dbReference>
<sequence length="222" mass="25178">MTDYPKELDQKIVLGNTNTGRSNPSYDPEKGRESLAKEEQEKFDTLTEPVCETIKRDLLMIWVKLTYVMVPRTMIKEKAKQLRDWDLWGPLVLCLLLSLCLSFSANTDDGTLVFQIVFIIVWAGAAIVAINGQLLGGNISFFQSVCVLGYCLFPLTVAAFVNMMFLQFVYFFIRVIVVGVAFIWSSYSSVGFIAEMVVPEKKGLAAFPVFLFYLFLSWFILL</sequence>
<keyword evidence="10" id="KW-1185">Reference proteome</keyword>
<evidence type="ECO:0000256" key="2">
    <source>
        <dbReference type="ARBA" id="ARBA00010596"/>
    </source>
</evidence>
<feature type="transmembrane region" description="Helical" evidence="6">
    <location>
        <begin position="142"/>
        <end position="165"/>
    </location>
</feature>
<dbReference type="InterPro" id="IPR045231">
    <property type="entry name" value="Yip1/4-like"/>
</dbReference>
<comment type="caution">
    <text evidence="9">The sequence shown here is derived from an EMBL/GenBank/DDBJ whole genome shotgun (WGS) entry which is preliminary data.</text>
</comment>
<gene>
    <name evidence="9" type="ORF">ECRASSUSDP1_LOCUS21755</name>
</gene>
<dbReference type="PANTHER" id="PTHR21236:SF1">
    <property type="entry name" value="PROTEIN YIPF6"/>
    <property type="match status" value="1"/>
</dbReference>
<dbReference type="AlphaFoldDB" id="A0AAD1XW11"/>
<evidence type="ECO:0000256" key="4">
    <source>
        <dbReference type="ARBA" id="ARBA00022989"/>
    </source>
</evidence>
<evidence type="ECO:0000259" key="8">
    <source>
        <dbReference type="Pfam" id="PF04893"/>
    </source>
</evidence>
<evidence type="ECO:0000256" key="6">
    <source>
        <dbReference type="RuleBase" id="RU361264"/>
    </source>
</evidence>